<dbReference type="GO" id="GO:0008270">
    <property type="term" value="F:zinc ion binding"/>
    <property type="evidence" value="ECO:0007669"/>
    <property type="project" value="UniProtKB-KW"/>
</dbReference>
<evidence type="ECO:0000256" key="5">
    <source>
        <dbReference type="ARBA" id="ARBA00023242"/>
    </source>
</evidence>
<evidence type="ECO:0000256" key="2">
    <source>
        <dbReference type="ARBA" id="ARBA00022723"/>
    </source>
</evidence>
<reference evidence="8 9" key="1">
    <citation type="submission" date="2017-03" db="EMBL/GenBank/DDBJ databases">
        <title>Genomes of endolithic fungi from Antarctica.</title>
        <authorList>
            <person name="Coleine C."/>
            <person name="Masonjones S."/>
            <person name="Stajich J.E."/>
        </authorList>
    </citation>
    <scope>NUCLEOTIDE SEQUENCE [LARGE SCALE GENOMIC DNA]</scope>
    <source>
        <strain evidence="8 9">CCFEE 5187</strain>
    </source>
</reference>
<keyword evidence="9" id="KW-1185">Reference proteome</keyword>
<evidence type="ECO:0000313" key="9">
    <source>
        <dbReference type="Proteomes" id="UP000308768"/>
    </source>
</evidence>
<dbReference type="GO" id="GO:0046983">
    <property type="term" value="F:protein dimerization activity"/>
    <property type="evidence" value="ECO:0007669"/>
    <property type="project" value="InterPro"/>
</dbReference>
<name>A0A4U0XGS6_9PEZI</name>
<evidence type="ECO:0000256" key="1">
    <source>
        <dbReference type="ARBA" id="ARBA00004123"/>
    </source>
</evidence>
<organism evidence="8 9">
    <name type="scientific">Cryomyces minteri</name>
    <dbReference type="NCBI Taxonomy" id="331657"/>
    <lineage>
        <taxon>Eukaryota</taxon>
        <taxon>Fungi</taxon>
        <taxon>Dikarya</taxon>
        <taxon>Ascomycota</taxon>
        <taxon>Pezizomycotina</taxon>
        <taxon>Dothideomycetes</taxon>
        <taxon>Dothideomycetes incertae sedis</taxon>
        <taxon>Cryomyces</taxon>
    </lineage>
</organism>
<accession>A0A4U0XGS6</accession>
<dbReference type="OrthoDB" id="2976890at2759"/>
<keyword evidence="3" id="KW-0863">Zinc-finger</keyword>
<evidence type="ECO:0000256" key="3">
    <source>
        <dbReference type="ARBA" id="ARBA00022771"/>
    </source>
</evidence>
<comment type="subcellular location">
    <subcellularLocation>
        <location evidence="1">Nucleus</location>
    </subcellularLocation>
</comment>
<protein>
    <recommendedName>
        <fullName evidence="7">HAT C-terminal dimerisation domain-containing protein</fullName>
    </recommendedName>
</protein>
<dbReference type="PANTHER" id="PTHR46481:SF10">
    <property type="entry name" value="ZINC FINGER BED DOMAIN-CONTAINING PROTEIN 39"/>
    <property type="match status" value="1"/>
</dbReference>
<comment type="caution">
    <text evidence="8">The sequence shown here is derived from an EMBL/GenBank/DDBJ whole genome shotgun (WGS) entry which is preliminary data.</text>
</comment>
<dbReference type="SUPFAM" id="SSF53098">
    <property type="entry name" value="Ribonuclease H-like"/>
    <property type="match status" value="1"/>
</dbReference>
<proteinExistence type="predicted"/>
<feature type="domain" description="HAT C-terminal dimerisation" evidence="7">
    <location>
        <begin position="442"/>
        <end position="483"/>
    </location>
</feature>
<dbReference type="GO" id="GO:0005634">
    <property type="term" value="C:nucleus"/>
    <property type="evidence" value="ECO:0007669"/>
    <property type="project" value="UniProtKB-SubCell"/>
</dbReference>
<evidence type="ECO:0000256" key="4">
    <source>
        <dbReference type="ARBA" id="ARBA00022833"/>
    </source>
</evidence>
<dbReference type="Pfam" id="PF05699">
    <property type="entry name" value="Dimer_Tnp_hAT"/>
    <property type="match status" value="1"/>
</dbReference>
<feature type="region of interest" description="Disordered" evidence="6">
    <location>
        <begin position="1"/>
        <end position="22"/>
    </location>
</feature>
<dbReference type="Proteomes" id="UP000308768">
    <property type="component" value="Unassembled WGS sequence"/>
</dbReference>
<keyword evidence="2" id="KW-0479">Metal-binding</keyword>
<dbReference type="AlphaFoldDB" id="A0A4U0XGS6"/>
<evidence type="ECO:0000259" key="7">
    <source>
        <dbReference type="Pfam" id="PF05699"/>
    </source>
</evidence>
<dbReference type="InterPro" id="IPR012337">
    <property type="entry name" value="RNaseH-like_sf"/>
</dbReference>
<dbReference type="InterPro" id="IPR008906">
    <property type="entry name" value="HATC_C_dom"/>
</dbReference>
<keyword evidence="4" id="KW-0862">Zinc</keyword>
<evidence type="ECO:0000313" key="8">
    <source>
        <dbReference type="EMBL" id="TKA74563.1"/>
    </source>
</evidence>
<dbReference type="PANTHER" id="PTHR46481">
    <property type="entry name" value="ZINC FINGER BED DOMAIN-CONTAINING PROTEIN 4"/>
    <property type="match status" value="1"/>
</dbReference>
<keyword evidence="5" id="KW-0539">Nucleus</keyword>
<sequence length="567" mass="65284">MYPSEATSGPKRHLKDRHHIDEKGAIPLGKRGIKRGSVVEQLQRRKRYETQPYNSEEWKARYLQWHICDDISLRQSTSDNFYNLITYGNDKMEQSLPHSHNTTREHVLEAYTKQKEVIKQRLAFARSCISLSLDLWTSDSHLPLLGIVAHFVDASYTIRNILLALPYIDGAHTGQNLAPYDLKDKDTINVDGRISTFEAAVTSKQDLEKRLKEWRKKGPVGKVHNLVIHVNSSDQRRQLFGRLQQQSDESIDKIFTLIADGGVRWKSFHDMVSRLVDLRSTVELYIATQAAEDPSIKDDELSPEEWSELGQLRDLLQPFREQTMLVQGNSSTGSYGALWEWLYTADYLLTKLEAQKTEHLIKPTTHFKTSVNLGWKKLDQYYNLSDETAVYRAAIDIMRALYLKYRQQQQQPKQQLSQQSRELSDFERYNQLDDLEEQQHDELDRYLNSPREADGINPLVWWQAHQTAYPVLSTLAFDLLAIPYDLNILVKVLVDKPIRIYVIGCAKGPHQTFKEGVNAGPLLPHEQMVAVRGDPHKGLPFIHGSCWVAVISSLLCSMDFSTLRLVM</sequence>
<dbReference type="EMBL" id="NAJN01000350">
    <property type="protein sequence ID" value="TKA74563.1"/>
    <property type="molecule type" value="Genomic_DNA"/>
</dbReference>
<dbReference type="InterPro" id="IPR052035">
    <property type="entry name" value="ZnF_BED_domain_contain"/>
</dbReference>
<gene>
    <name evidence="8" type="ORF">B0A49_11234</name>
</gene>
<evidence type="ECO:0000256" key="6">
    <source>
        <dbReference type="SAM" id="MobiDB-lite"/>
    </source>
</evidence>